<dbReference type="EMBL" id="JAHRIM010040145">
    <property type="protein sequence ID" value="MEQ2266366.1"/>
    <property type="molecule type" value="Genomic_DNA"/>
</dbReference>
<feature type="region of interest" description="Disordered" evidence="2">
    <location>
        <begin position="97"/>
        <end position="123"/>
    </location>
</feature>
<dbReference type="InterPro" id="IPR020309">
    <property type="entry name" value="Smim-14"/>
</dbReference>
<keyword evidence="3" id="KW-0472">Membrane</keyword>
<dbReference type="Proteomes" id="UP001444071">
    <property type="component" value="Unassembled WGS sequence"/>
</dbReference>
<feature type="transmembrane region" description="Helical" evidence="3">
    <location>
        <begin position="73"/>
        <end position="92"/>
    </location>
</feature>
<reference evidence="4 5" key="1">
    <citation type="submission" date="2021-06" db="EMBL/GenBank/DDBJ databases">
        <authorList>
            <person name="Palmer J.M."/>
        </authorList>
    </citation>
    <scope>NUCLEOTIDE SEQUENCE [LARGE SCALE GENOMIC DNA]</scope>
    <source>
        <strain evidence="4 5">XR_2019</strain>
        <tissue evidence="4">Muscle</tissue>
    </source>
</reference>
<gene>
    <name evidence="4" type="ORF">XENORESO_000425</name>
</gene>
<protein>
    <recommendedName>
        <fullName evidence="1">Small integral membrane protein 14</fullName>
    </recommendedName>
</protein>
<evidence type="ECO:0000313" key="5">
    <source>
        <dbReference type="Proteomes" id="UP001444071"/>
    </source>
</evidence>
<keyword evidence="3" id="KW-1133">Transmembrane helix</keyword>
<evidence type="ECO:0000256" key="3">
    <source>
        <dbReference type="SAM" id="Phobius"/>
    </source>
</evidence>
<evidence type="ECO:0000256" key="2">
    <source>
        <dbReference type="SAM" id="MobiDB-lite"/>
    </source>
</evidence>
<feature type="non-terminal residue" evidence="4">
    <location>
        <position position="1"/>
    </location>
</feature>
<dbReference type="PANTHER" id="PTHR31019">
    <property type="entry name" value="SMALL INTEGRAL MEMBRANE PROTEIN 14"/>
    <property type="match status" value="1"/>
</dbReference>
<evidence type="ECO:0000256" key="1">
    <source>
        <dbReference type="ARBA" id="ARBA00017902"/>
    </source>
</evidence>
<organism evidence="4 5">
    <name type="scientific">Xenotaenia resolanae</name>
    <dbReference type="NCBI Taxonomy" id="208358"/>
    <lineage>
        <taxon>Eukaryota</taxon>
        <taxon>Metazoa</taxon>
        <taxon>Chordata</taxon>
        <taxon>Craniata</taxon>
        <taxon>Vertebrata</taxon>
        <taxon>Euteleostomi</taxon>
        <taxon>Actinopterygii</taxon>
        <taxon>Neopterygii</taxon>
        <taxon>Teleostei</taxon>
        <taxon>Neoteleostei</taxon>
        <taxon>Acanthomorphata</taxon>
        <taxon>Ovalentaria</taxon>
        <taxon>Atherinomorphae</taxon>
        <taxon>Cyprinodontiformes</taxon>
        <taxon>Goodeidae</taxon>
        <taxon>Xenotaenia</taxon>
    </lineage>
</organism>
<name>A0ABV0W9X8_9TELE</name>
<dbReference type="Pfam" id="PF11027">
    <property type="entry name" value="DUF2615"/>
    <property type="match status" value="1"/>
</dbReference>
<dbReference type="PANTHER" id="PTHR31019:SF1">
    <property type="entry name" value="SMALL INTEGRAL MEMBRANE PROTEIN 14"/>
    <property type="match status" value="1"/>
</dbReference>
<keyword evidence="3" id="KW-0812">Transmembrane</keyword>
<accession>A0ABV0W9X8</accession>
<proteinExistence type="predicted"/>
<sequence length="123" mass="13226">QAVPVVLYRHRVSSGVYVYPPPNVVRVGLHDTTVETWQHACSPMRKYTLTCLNALCFCTVPGPSGSVAGGGDLTLPMILMGWVVVALVLFLLRPSSLRGARPTGKPSGPHNSERREPPAPPVD</sequence>
<comment type="caution">
    <text evidence="4">The sequence shown here is derived from an EMBL/GenBank/DDBJ whole genome shotgun (WGS) entry which is preliminary data.</text>
</comment>
<keyword evidence="5" id="KW-1185">Reference proteome</keyword>
<evidence type="ECO:0000313" key="4">
    <source>
        <dbReference type="EMBL" id="MEQ2266366.1"/>
    </source>
</evidence>